<dbReference type="InterPro" id="IPR007814">
    <property type="entry name" value="PaaA_PaaC"/>
</dbReference>
<dbReference type="NCBIfam" id="TIGR02158">
    <property type="entry name" value="PA_CoA_Oxy3"/>
    <property type="match status" value="1"/>
</dbReference>
<evidence type="ECO:0000313" key="3">
    <source>
        <dbReference type="Proteomes" id="UP000791080"/>
    </source>
</evidence>
<dbReference type="PANTHER" id="PTHR30458">
    <property type="entry name" value="PHENYLACETIC ACID DEGRADATION PROTEIN PAA"/>
    <property type="match status" value="1"/>
</dbReference>
<accession>A0ABT1JGS9</accession>
<comment type="caution">
    <text evidence="2">The sequence shown here is derived from an EMBL/GenBank/DDBJ whole genome shotgun (WGS) entry which is preliminary data.</text>
</comment>
<evidence type="ECO:0000313" key="2">
    <source>
        <dbReference type="EMBL" id="MCP2331381.1"/>
    </source>
</evidence>
<proteinExistence type="predicted"/>
<dbReference type="PIRSF" id="PIRSF037834">
    <property type="entry name" value="PA_CoA_Oase3"/>
    <property type="match status" value="1"/>
</dbReference>
<gene>
    <name evidence="2" type="ORF">G443_001651</name>
</gene>
<dbReference type="InterPro" id="IPR012347">
    <property type="entry name" value="Ferritin-like"/>
</dbReference>
<dbReference type="Proteomes" id="UP000791080">
    <property type="component" value="Unassembled WGS sequence"/>
</dbReference>
<dbReference type="SUPFAM" id="SSF47240">
    <property type="entry name" value="Ferritin-like"/>
    <property type="match status" value="1"/>
</dbReference>
<dbReference type="Pfam" id="PF05138">
    <property type="entry name" value="PaaA_PaaC"/>
    <property type="match status" value="1"/>
</dbReference>
<protein>
    <submittedName>
        <fullName evidence="2">Ring-1,2-phenylacetyl-CoA epoxidase subunit PaaC</fullName>
    </submittedName>
</protein>
<organism evidence="2 3">
    <name type="scientific">Actinoalloteichus caeruleus DSM 43889</name>
    <dbReference type="NCBI Taxonomy" id="1120930"/>
    <lineage>
        <taxon>Bacteria</taxon>
        <taxon>Bacillati</taxon>
        <taxon>Actinomycetota</taxon>
        <taxon>Actinomycetes</taxon>
        <taxon>Pseudonocardiales</taxon>
        <taxon>Pseudonocardiaceae</taxon>
        <taxon>Actinoalloteichus</taxon>
        <taxon>Actinoalloteichus cyanogriseus</taxon>
    </lineage>
</organism>
<dbReference type="InterPro" id="IPR011882">
    <property type="entry name" value="PaaC"/>
</dbReference>
<keyword evidence="3" id="KW-1185">Reference proteome</keyword>
<dbReference type="InterPro" id="IPR052703">
    <property type="entry name" value="Aromatic_CoA_ox/epox"/>
</dbReference>
<dbReference type="RefSeq" id="WP_026420708.1">
    <property type="nucleotide sequence ID" value="NZ_AUBJ02000001.1"/>
</dbReference>
<reference evidence="2 3" key="1">
    <citation type="submission" date="2013-07" db="EMBL/GenBank/DDBJ databases">
        <authorList>
            <consortium name="DOE Joint Genome Institute"/>
            <person name="Reeve W."/>
            <person name="Huntemann M."/>
            <person name="Han J."/>
            <person name="Chen A."/>
            <person name="Kyrpides N."/>
            <person name="Mavromatis K."/>
            <person name="Markowitz V."/>
            <person name="Palaniappan K."/>
            <person name="Ivanova N."/>
            <person name="Schaumberg A."/>
            <person name="Pati A."/>
            <person name="Liolios K."/>
            <person name="Nordberg H.P."/>
            <person name="Cantor M.N."/>
            <person name="Hua S.X."/>
            <person name="Woyke T."/>
        </authorList>
    </citation>
    <scope>NUCLEOTIDE SEQUENCE [LARGE SCALE GENOMIC DNA]</scope>
    <source>
        <strain evidence="2 3">DSM 43889</strain>
    </source>
</reference>
<dbReference type="Gene3D" id="1.20.1260.10">
    <property type="match status" value="1"/>
</dbReference>
<dbReference type="InterPro" id="IPR009078">
    <property type="entry name" value="Ferritin-like_SF"/>
</dbReference>
<dbReference type="PANTHER" id="PTHR30458:SF0">
    <property type="entry name" value="1,2-PHENYLACETYL-COA EPOXIDASE, SUBUNIT C"/>
    <property type="match status" value="1"/>
</dbReference>
<sequence>MAFDNAYEALTEDAGGLGDRWAHGTGFQDALSGVDDTVPAGVDLTAAARHVLGLADDALVMAHRLSEWCTHAPELEEEVALANIALDLLGQARSLLARAAQLDPGLRPAGVPGHVPDEDALAFFRAAEDYRNVRLVEAPHGDFGHLVARLLVFSTWRLALLDRLSGSRDPVVAAVAAKAVPEVAYHRDHAAGWAVRLGDGTDESHRRVAEGLAEVWPLVEELFATTDAERTAVADGTGVDPATTRAEFADVLSRVCDQATLDPPGMDDRGAGDAPAVPRGRTGQHTAALRDLLAEMQSVARAHPEGRW</sequence>
<reference evidence="2 3" key="2">
    <citation type="submission" date="2022-06" db="EMBL/GenBank/DDBJ databases">
        <title>Genomic Encyclopedia of Type Strains, Phase I: the one thousand microbial genomes (KMG-I) project.</title>
        <authorList>
            <person name="Kyrpides N."/>
        </authorList>
    </citation>
    <scope>NUCLEOTIDE SEQUENCE [LARGE SCALE GENOMIC DNA]</scope>
    <source>
        <strain evidence="2 3">DSM 43889</strain>
    </source>
</reference>
<dbReference type="EMBL" id="AUBJ02000001">
    <property type="protein sequence ID" value="MCP2331381.1"/>
    <property type="molecule type" value="Genomic_DNA"/>
</dbReference>
<feature type="region of interest" description="Disordered" evidence="1">
    <location>
        <begin position="260"/>
        <end position="283"/>
    </location>
</feature>
<evidence type="ECO:0000256" key="1">
    <source>
        <dbReference type="SAM" id="MobiDB-lite"/>
    </source>
</evidence>
<name>A0ABT1JGS9_ACTCY</name>